<keyword evidence="2" id="KW-1185">Reference proteome</keyword>
<proteinExistence type="predicted"/>
<name>F9W4R1_TRYCI</name>
<evidence type="ECO:0000313" key="2">
    <source>
        <dbReference type="Proteomes" id="UP000000702"/>
    </source>
</evidence>
<reference evidence="1 2" key="2">
    <citation type="journal article" date="2012" name="Proc. Natl. Acad. Sci. U.S.A.">
        <title>Antigenic diversity is generated by distinct evolutionary mechanisms in African trypanosome species.</title>
        <authorList>
            <person name="Jackson A.P."/>
            <person name="Berry A."/>
            <person name="Aslett M."/>
            <person name="Allison H.C."/>
            <person name="Burton P."/>
            <person name="Vavrova-Anderson J."/>
            <person name="Brown R."/>
            <person name="Browne H."/>
            <person name="Corton N."/>
            <person name="Hauser H."/>
            <person name="Gamble J."/>
            <person name="Gilderthorp R."/>
            <person name="Marcello L."/>
            <person name="McQuillan J."/>
            <person name="Otto T.D."/>
            <person name="Quail M.A."/>
            <person name="Sanders M.J."/>
            <person name="van Tonder A."/>
            <person name="Ginger M.L."/>
            <person name="Field M.C."/>
            <person name="Barry J.D."/>
            <person name="Hertz-Fowler C."/>
            <person name="Berriman M."/>
        </authorList>
    </citation>
    <scope>NUCLEOTIDE SEQUENCE [LARGE SCALE GENOMIC DNA]</scope>
    <source>
        <strain evidence="1 2">IL3000</strain>
    </source>
</reference>
<evidence type="ECO:0000313" key="1">
    <source>
        <dbReference type="EMBL" id="CCD12156.1"/>
    </source>
</evidence>
<comment type="caution">
    <text evidence="1">The sequence shown here is derived from an EMBL/GenBank/DDBJ whole genome shotgun (WGS) entry which is preliminary data.</text>
</comment>
<dbReference type="Proteomes" id="UP000000702">
    <property type="component" value="Unassembled WGS sequence"/>
</dbReference>
<accession>F9W4R1</accession>
<gene>
    <name evidence="1" type="ORF">TCIL3000_0_30690</name>
</gene>
<dbReference type="AlphaFoldDB" id="F9W4R1"/>
<protein>
    <submittedName>
        <fullName evidence="1">Uncharacterized protein</fullName>
    </submittedName>
</protein>
<reference evidence="2" key="1">
    <citation type="submission" date="2011-07" db="EMBL/GenBank/DDBJ databases">
        <title>Divergent evolution of antigenic variation in African trypanosomes.</title>
        <authorList>
            <person name="Jackson A.P."/>
            <person name="Berry A."/>
            <person name="Allison H.C."/>
            <person name="Burton P."/>
            <person name="Anderson J."/>
            <person name="Aslett M."/>
            <person name="Brown R."/>
            <person name="Corton N."/>
            <person name="Harris D."/>
            <person name="Hauser H."/>
            <person name="Gamble J."/>
            <person name="Gilderthorp R."/>
            <person name="McQuillan J."/>
            <person name="Quail M.A."/>
            <person name="Sanders M."/>
            <person name="Van Tonder A."/>
            <person name="Ginger M.L."/>
            <person name="Donelson J.E."/>
            <person name="Field M.C."/>
            <person name="Barry J.D."/>
            <person name="Berriman M."/>
            <person name="Hertz-Fowler C."/>
        </authorList>
    </citation>
    <scope>NUCLEOTIDE SEQUENCE [LARGE SCALE GENOMIC DNA]</scope>
    <source>
        <strain evidence="2">IL3000</strain>
    </source>
</reference>
<sequence>MLKKNHVSHASVQFPYRFNAVAPNPQLRASSRYMHVCPYLCIWWKLLLLRKPANITKCSVLFRGPIYRHAAFGVATVSLKMYALNNADSLGGNVNRWCGVVRHNTIIKCSSFCSTSLQQKLLEREKKKKLRCYTLWDHMLMHLDPQCGS</sequence>
<dbReference type="EMBL" id="CAEQ01000593">
    <property type="protein sequence ID" value="CCD12156.1"/>
    <property type="molecule type" value="Genomic_DNA"/>
</dbReference>
<organism evidence="1 2">
    <name type="scientific">Trypanosoma congolense (strain IL3000)</name>
    <dbReference type="NCBI Taxonomy" id="1068625"/>
    <lineage>
        <taxon>Eukaryota</taxon>
        <taxon>Discoba</taxon>
        <taxon>Euglenozoa</taxon>
        <taxon>Kinetoplastea</taxon>
        <taxon>Metakinetoplastina</taxon>
        <taxon>Trypanosomatida</taxon>
        <taxon>Trypanosomatidae</taxon>
        <taxon>Trypanosoma</taxon>
        <taxon>Nannomonas</taxon>
    </lineage>
</organism>